<evidence type="ECO:0000256" key="3">
    <source>
        <dbReference type="ARBA" id="ARBA00022448"/>
    </source>
</evidence>
<keyword evidence="5" id="KW-0406">Ion transport</keyword>
<name>A0A9Q0MM08_9DIPT</name>
<accession>A0A9Q0MM08</accession>
<dbReference type="GO" id="GO:0046933">
    <property type="term" value="F:proton-transporting ATP synthase activity, rotational mechanism"/>
    <property type="evidence" value="ECO:0007669"/>
    <property type="project" value="InterPro"/>
</dbReference>
<dbReference type="NCBIfam" id="TIGR01145">
    <property type="entry name" value="ATP_synt_delta"/>
    <property type="match status" value="1"/>
</dbReference>
<evidence type="ECO:0000256" key="1">
    <source>
        <dbReference type="ARBA" id="ARBA00004370"/>
    </source>
</evidence>
<dbReference type="OrthoDB" id="1262810at2759"/>
<reference evidence="9" key="1">
    <citation type="submission" date="2022-07" db="EMBL/GenBank/DDBJ databases">
        <authorList>
            <person name="Trinca V."/>
            <person name="Uliana J.V.C."/>
            <person name="Torres T.T."/>
            <person name="Ward R.J."/>
            <person name="Monesi N."/>
        </authorList>
    </citation>
    <scope>NUCLEOTIDE SEQUENCE</scope>
    <source>
        <strain evidence="9">HSMRA1968</strain>
        <tissue evidence="9">Whole embryos</tissue>
    </source>
</reference>
<dbReference type="EMBL" id="WJQU01001647">
    <property type="protein sequence ID" value="KAJ6633829.1"/>
    <property type="molecule type" value="Genomic_DNA"/>
</dbReference>
<dbReference type="InterPro" id="IPR026015">
    <property type="entry name" value="ATP_synth_OSCP/delta_N_sf"/>
</dbReference>
<sequence>VEGELSFLQAEMRKNATLRELITSPIINRKVLANSLKDVSAKVNYSAATCNLLALLAENGRMKKLDGVIASFKTIMAAHRGEVVCEVITAKPLEAGQKKSLEDALKKFIKPNETILLTSKVDPSIIGGMVISIADKYVDMSIATKVKKYTDLIGATA</sequence>
<dbReference type="InterPro" id="IPR000711">
    <property type="entry name" value="ATPase_OSCP/dsu"/>
</dbReference>
<dbReference type="Proteomes" id="UP001151699">
    <property type="component" value="Unassembled WGS sequence"/>
</dbReference>
<proteinExistence type="inferred from homology"/>
<evidence type="ECO:0000256" key="2">
    <source>
        <dbReference type="ARBA" id="ARBA00007046"/>
    </source>
</evidence>
<keyword evidence="6" id="KW-0472">Membrane</keyword>
<evidence type="ECO:0000313" key="9">
    <source>
        <dbReference type="EMBL" id="KAJ6633829.1"/>
    </source>
</evidence>
<evidence type="ECO:0000256" key="5">
    <source>
        <dbReference type="ARBA" id="ARBA00023065"/>
    </source>
</evidence>
<dbReference type="Gene3D" id="1.10.520.20">
    <property type="entry name" value="N-terminal domain of the delta subunit of the F1F0-ATP synthase"/>
    <property type="match status" value="1"/>
</dbReference>
<dbReference type="Pfam" id="PF00213">
    <property type="entry name" value="OSCP"/>
    <property type="match status" value="1"/>
</dbReference>
<dbReference type="SUPFAM" id="SSF47928">
    <property type="entry name" value="N-terminal domain of the delta subunit of the F1F0-ATP synthase"/>
    <property type="match status" value="1"/>
</dbReference>
<keyword evidence="7" id="KW-0066">ATP synthesis</keyword>
<dbReference type="GO" id="GO:0016020">
    <property type="term" value="C:membrane"/>
    <property type="evidence" value="ECO:0007669"/>
    <property type="project" value="UniProtKB-SubCell"/>
</dbReference>
<evidence type="ECO:0000313" key="10">
    <source>
        <dbReference type="Proteomes" id="UP001151699"/>
    </source>
</evidence>
<organism evidence="9 10">
    <name type="scientific">Pseudolycoriella hygida</name>
    <dbReference type="NCBI Taxonomy" id="35572"/>
    <lineage>
        <taxon>Eukaryota</taxon>
        <taxon>Metazoa</taxon>
        <taxon>Ecdysozoa</taxon>
        <taxon>Arthropoda</taxon>
        <taxon>Hexapoda</taxon>
        <taxon>Insecta</taxon>
        <taxon>Pterygota</taxon>
        <taxon>Neoptera</taxon>
        <taxon>Endopterygota</taxon>
        <taxon>Diptera</taxon>
        <taxon>Nematocera</taxon>
        <taxon>Sciaroidea</taxon>
        <taxon>Sciaridae</taxon>
        <taxon>Pseudolycoriella</taxon>
    </lineage>
</organism>
<evidence type="ECO:0000256" key="4">
    <source>
        <dbReference type="ARBA" id="ARBA00022781"/>
    </source>
</evidence>
<evidence type="ECO:0000256" key="7">
    <source>
        <dbReference type="ARBA" id="ARBA00023310"/>
    </source>
</evidence>
<keyword evidence="4" id="KW-0375">Hydrogen ion transport</keyword>
<keyword evidence="10" id="KW-1185">Reference proteome</keyword>
<comment type="similarity">
    <text evidence="2">Belongs to the ATPase delta chain family.</text>
</comment>
<dbReference type="AlphaFoldDB" id="A0A9Q0MM08"/>
<keyword evidence="3" id="KW-0813">Transport</keyword>
<dbReference type="PRINTS" id="PR00125">
    <property type="entry name" value="ATPASEDELTA"/>
</dbReference>
<protein>
    <recommendedName>
        <fullName evidence="8">Oligomycin sensitivity conferral protein</fullName>
    </recommendedName>
</protein>
<gene>
    <name evidence="9" type="primary">ATPsynO_1</name>
    <name evidence="9" type="ORF">Bhyg_16597</name>
</gene>
<comment type="subcellular location">
    <subcellularLocation>
        <location evidence="1">Membrane</location>
    </subcellularLocation>
</comment>
<comment type="caution">
    <text evidence="9">The sequence shown here is derived from an EMBL/GenBank/DDBJ whole genome shotgun (WGS) entry which is preliminary data.</text>
</comment>
<dbReference type="HAMAP" id="MF_01416">
    <property type="entry name" value="ATP_synth_delta_bact"/>
    <property type="match status" value="1"/>
</dbReference>
<evidence type="ECO:0000256" key="8">
    <source>
        <dbReference type="ARBA" id="ARBA00033369"/>
    </source>
</evidence>
<feature type="non-terminal residue" evidence="9">
    <location>
        <position position="1"/>
    </location>
</feature>
<dbReference type="PANTHER" id="PTHR11910">
    <property type="entry name" value="ATP SYNTHASE DELTA CHAIN"/>
    <property type="match status" value="1"/>
</dbReference>
<evidence type="ECO:0000256" key="6">
    <source>
        <dbReference type="ARBA" id="ARBA00023136"/>
    </source>
</evidence>